<name>A0A0R2DW16_9LACO</name>
<dbReference type="Proteomes" id="UP000051378">
    <property type="component" value="Unassembled WGS sequence"/>
</dbReference>
<dbReference type="OrthoDB" id="2365961at2"/>
<keyword evidence="1" id="KW-0472">Membrane</keyword>
<accession>A0A0R2DW16</accession>
<dbReference type="PATRIC" id="fig|1423744.4.peg.465"/>
<evidence type="ECO:0000313" key="5">
    <source>
        <dbReference type="Proteomes" id="UP000051378"/>
    </source>
</evidence>
<dbReference type="EMBL" id="AYZL01000016">
    <property type="protein sequence ID" value="KRN04356.1"/>
    <property type="molecule type" value="Genomic_DNA"/>
</dbReference>
<comment type="caution">
    <text evidence="4">The sequence shown here is derived from an EMBL/GenBank/DDBJ whole genome shotgun (WGS) entry which is preliminary data.</text>
</comment>
<proteinExistence type="predicted"/>
<dbReference type="AlphaFoldDB" id="A0A0R2DW16"/>
<dbReference type="RefSeq" id="WP_056974674.1">
    <property type="nucleotide sequence ID" value="NZ_AYZL01000016.1"/>
</dbReference>
<gene>
    <name evidence="4" type="ORF">FC86_GL000454</name>
</gene>
<protein>
    <submittedName>
        <fullName evidence="4">Cell surface protein</fullName>
    </submittedName>
</protein>
<keyword evidence="1" id="KW-0812">Transmembrane</keyword>
<organism evidence="4 5">
    <name type="scientific">Holzapfeliella floricola DSM 23037 = JCM 16512</name>
    <dbReference type="NCBI Taxonomy" id="1423744"/>
    <lineage>
        <taxon>Bacteria</taxon>
        <taxon>Bacillati</taxon>
        <taxon>Bacillota</taxon>
        <taxon>Bacilli</taxon>
        <taxon>Lactobacillales</taxon>
        <taxon>Lactobacillaceae</taxon>
        <taxon>Holzapfeliella</taxon>
    </lineage>
</organism>
<evidence type="ECO:0000259" key="3">
    <source>
        <dbReference type="Pfam" id="PF11797"/>
    </source>
</evidence>
<evidence type="ECO:0000313" key="4">
    <source>
        <dbReference type="EMBL" id="KRN04356.1"/>
    </source>
</evidence>
<feature type="domain" description="WxL Interacting Protein peptidoglycan binding" evidence="2">
    <location>
        <begin position="39"/>
        <end position="154"/>
    </location>
</feature>
<reference evidence="4 5" key="1">
    <citation type="journal article" date="2015" name="Genome Announc.">
        <title>Expanding the biotechnology potential of lactobacilli through comparative genomics of 213 strains and associated genera.</title>
        <authorList>
            <person name="Sun Z."/>
            <person name="Harris H.M."/>
            <person name="McCann A."/>
            <person name="Guo C."/>
            <person name="Argimon S."/>
            <person name="Zhang W."/>
            <person name="Yang X."/>
            <person name="Jeffery I.B."/>
            <person name="Cooney J.C."/>
            <person name="Kagawa T.F."/>
            <person name="Liu W."/>
            <person name="Song Y."/>
            <person name="Salvetti E."/>
            <person name="Wrobel A."/>
            <person name="Rasinkangas P."/>
            <person name="Parkhill J."/>
            <person name="Rea M.C."/>
            <person name="O'Sullivan O."/>
            <person name="Ritari J."/>
            <person name="Douillard F.P."/>
            <person name="Paul Ross R."/>
            <person name="Yang R."/>
            <person name="Briner A.E."/>
            <person name="Felis G.E."/>
            <person name="de Vos W.M."/>
            <person name="Barrangou R."/>
            <person name="Klaenhammer T.R."/>
            <person name="Caufield P.W."/>
            <person name="Cui Y."/>
            <person name="Zhang H."/>
            <person name="O'Toole P.W."/>
        </authorList>
    </citation>
    <scope>NUCLEOTIDE SEQUENCE [LARGE SCALE GENOMIC DNA]</scope>
    <source>
        <strain evidence="4 5">DSM 23037</strain>
    </source>
</reference>
<evidence type="ECO:0000259" key="2">
    <source>
        <dbReference type="Pfam" id="PF06030"/>
    </source>
</evidence>
<dbReference type="InterPro" id="IPR010317">
    <property type="entry name" value="WxLIP_PGBD"/>
</dbReference>
<feature type="domain" description="WxL Interacting Protein host binding" evidence="3">
    <location>
        <begin position="170"/>
        <end position="303"/>
    </location>
</feature>
<keyword evidence="5" id="KW-1185">Reference proteome</keyword>
<feature type="transmembrane region" description="Helical" evidence="1">
    <location>
        <begin position="315"/>
        <end position="339"/>
    </location>
</feature>
<dbReference type="STRING" id="1423744.FC86_GL000454"/>
<dbReference type="Pfam" id="PF06030">
    <property type="entry name" value="WxLIP_PGBD"/>
    <property type="match status" value="1"/>
</dbReference>
<keyword evidence="1" id="KW-1133">Transmembrane helix</keyword>
<dbReference type="Pfam" id="PF11797">
    <property type="entry name" value="WxLIP_HBD"/>
    <property type="match status" value="1"/>
</dbReference>
<evidence type="ECO:0000256" key="1">
    <source>
        <dbReference type="SAM" id="Phobius"/>
    </source>
</evidence>
<dbReference type="InterPro" id="IPR021759">
    <property type="entry name" value="WxLIP_HBD"/>
</dbReference>
<sequence>MKTIQAKFYYLLFVAVFLMSFLSITHNNQTVFATSQIPFQLQAIHPDNQLNANDYDDLLITPNTSQDLSFVVQNSDNSARTFVVEANNATTSDGIAVTYDEHERNNLLSPMFSDLIANRKQKITVPANTSQTVTFNLKYPSQQFDGVILGGITVYLDDSDTQNKQSDNGSFAITNRFTYSNAVQLRTSKEITAVPKLIANKAEMTTSNAYPYVKVNLSNSARAIIKQMSTENTIQDSSGKIVESYKTTNGQVAPNSDFNLAIPLTNGALPAGKYHAIGTATSGNQSWTWNQEFEVTNDNSKSVDHESIIKPKVNYWLYLSLLLLLLIIVLIIVIIFLIIKNRKKEDKNNEKIN</sequence>